<evidence type="ECO:0000256" key="1">
    <source>
        <dbReference type="ARBA" id="ARBA00001966"/>
    </source>
</evidence>
<dbReference type="GO" id="GO:0051539">
    <property type="term" value="F:4 iron, 4 sulfur cluster binding"/>
    <property type="evidence" value="ECO:0007669"/>
    <property type="project" value="UniProtKB-KW"/>
</dbReference>
<dbReference type="InterPro" id="IPR036010">
    <property type="entry name" value="2Fe-2S_ferredoxin-like_sf"/>
</dbReference>
<dbReference type="SUPFAM" id="SSF102114">
    <property type="entry name" value="Radical SAM enzymes"/>
    <property type="match status" value="1"/>
</dbReference>
<dbReference type="AlphaFoldDB" id="A0A7C3SMT0"/>
<dbReference type="InterPro" id="IPR058240">
    <property type="entry name" value="rSAM_sf"/>
</dbReference>
<comment type="cofactor">
    <cofactor evidence="1">
        <name>[4Fe-4S] cluster</name>
        <dbReference type="ChEBI" id="CHEBI:49883"/>
    </cofactor>
</comment>
<evidence type="ECO:0000256" key="3">
    <source>
        <dbReference type="ARBA" id="ARBA00022691"/>
    </source>
</evidence>
<keyword evidence="5" id="KW-0560">Oxidoreductase</keyword>
<comment type="caution">
    <text evidence="11">The sequence shown here is derived from an EMBL/GenBank/DDBJ whole genome shotgun (WGS) entry which is preliminary data.</text>
</comment>
<evidence type="ECO:0000256" key="4">
    <source>
        <dbReference type="ARBA" id="ARBA00022723"/>
    </source>
</evidence>
<dbReference type="PROSITE" id="PS51379">
    <property type="entry name" value="4FE4S_FER_2"/>
    <property type="match status" value="1"/>
</dbReference>
<dbReference type="CDD" id="cd01335">
    <property type="entry name" value="Radical_SAM"/>
    <property type="match status" value="1"/>
</dbReference>
<dbReference type="SUPFAM" id="SSF54862">
    <property type="entry name" value="4Fe-4S ferredoxins"/>
    <property type="match status" value="1"/>
</dbReference>
<evidence type="ECO:0000259" key="8">
    <source>
        <dbReference type="PROSITE" id="PS51085"/>
    </source>
</evidence>
<proteinExistence type="predicted"/>
<dbReference type="SUPFAM" id="SSF54292">
    <property type="entry name" value="2Fe-2S ferredoxin-like"/>
    <property type="match status" value="1"/>
</dbReference>
<evidence type="ECO:0000256" key="5">
    <source>
        <dbReference type="ARBA" id="ARBA00023002"/>
    </source>
</evidence>
<sequence length="412" mass="45781">MGFQVQCFKVAVDAARCRGCGVCSSVSVCRSPGRCVGCLACFWACHYEARYLAPHRGAEQSTVRVLLDGTPVEVLGGVTVAEALTAVGFRFNEPGREPSLACRTGGCWSCALVIDSGLERACITPVKEGMRISTDVSGFEPRRIVHGPEPHTVGGKATPWWEVDYLSYAEAAIWVAGCNLRCPQCQNYLVTYDNVSPALTPREAARLLVECQKLYRTRGVAVSGGEPTLNRRWLVSLFRELSRLAESKVRRHLDSNGTLLTPEYIDELVEAGCNNIGVEPKCARVETYMRITGLRDRELALKYLETAWRAVEYIYDNYRDRVYLGVGLVYNKELVSFEEVVEAGERLASIGSDIQVTVLDYFPVFRRRSLRRPSPREMLEVKRALEAAGLETVIVQTSRGHLGPGDRRAPSY</sequence>
<feature type="domain" description="Radical SAM core" evidence="10">
    <location>
        <begin position="163"/>
        <end position="402"/>
    </location>
</feature>
<evidence type="ECO:0000256" key="7">
    <source>
        <dbReference type="ARBA" id="ARBA00023014"/>
    </source>
</evidence>
<evidence type="ECO:0000256" key="2">
    <source>
        <dbReference type="ARBA" id="ARBA00022485"/>
    </source>
</evidence>
<feature type="domain" description="2Fe-2S ferredoxin-type" evidence="8">
    <location>
        <begin position="61"/>
        <end position="138"/>
    </location>
</feature>
<gene>
    <name evidence="11" type="ORF">ENV88_01745</name>
</gene>
<organism evidence="11">
    <name type="scientific">Thermofilum pendens</name>
    <dbReference type="NCBI Taxonomy" id="2269"/>
    <lineage>
        <taxon>Archaea</taxon>
        <taxon>Thermoproteota</taxon>
        <taxon>Thermoprotei</taxon>
        <taxon>Thermofilales</taxon>
        <taxon>Thermofilaceae</taxon>
        <taxon>Thermofilum</taxon>
    </lineage>
</organism>
<evidence type="ECO:0000313" key="11">
    <source>
        <dbReference type="EMBL" id="HGB24775.1"/>
    </source>
</evidence>
<dbReference type="PROSITE" id="PS51918">
    <property type="entry name" value="RADICAL_SAM"/>
    <property type="match status" value="1"/>
</dbReference>
<dbReference type="CDD" id="cd00207">
    <property type="entry name" value="fer2"/>
    <property type="match status" value="1"/>
</dbReference>
<dbReference type="InterPro" id="IPR042204">
    <property type="entry name" value="2Fe-2S-bd_N"/>
</dbReference>
<dbReference type="Gene3D" id="3.10.20.440">
    <property type="entry name" value="2Fe-2S iron-sulphur cluster binding domain, sarcosine oxidase, alpha subunit, N-terminal domain"/>
    <property type="match status" value="1"/>
</dbReference>
<dbReference type="SFLD" id="SFLDS00029">
    <property type="entry name" value="Radical_SAM"/>
    <property type="match status" value="1"/>
</dbReference>
<dbReference type="InterPro" id="IPR034457">
    <property type="entry name" value="Organic_radical-activating"/>
</dbReference>
<dbReference type="InterPro" id="IPR001041">
    <property type="entry name" value="2Fe-2S_ferredoxin-type"/>
</dbReference>
<dbReference type="InterPro" id="IPR013785">
    <property type="entry name" value="Aldolase_TIM"/>
</dbReference>
<protein>
    <submittedName>
        <fullName evidence="11">Radical SAM protein</fullName>
    </submittedName>
</protein>
<keyword evidence="7" id="KW-0411">Iron-sulfur</keyword>
<accession>A0A7C3SMT0</accession>
<dbReference type="PROSITE" id="PS51085">
    <property type="entry name" value="2FE2S_FER_2"/>
    <property type="match status" value="1"/>
</dbReference>
<dbReference type="InterPro" id="IPR007197">
    <property type="entry name" value="rSAM"/>
</dbReference>
<dbReference type="PANTHER" id="PTHR30352">
    <property type="entry name" value="PYRUVATE FORMATE-LYASE-ACTIVATING ENZYME"/>
    <property type="match status" value="1"/>
</dbReference>
<keyword evidence="2" id="KW-0004">4Fe-4S</keyword>
<keyword evidence="6" id="KW-0408">Iron</keyword>
<dbReference type="EMBL" id="DTIB01000039">
    <property type="protein sequence ID" value="HGB24775.1"/>
    <property type="molecule type" value="Genomic_DNA"/>
</dbReference>
<feature type="domain" description="4Fe-4S ferredoxin-type" evidence="9">
    <location>
        <begin position="26"/>
        <end position="55"/>
    </location>
</feature>
<dbReference type="Pfam" id="PF04055">
    <property type="entry name" value="Radical_SAM"/>
    <property type="match status" value="1"/>
</dbReference>
<dbReference type="Pfam" id="PF13510">
    <property type="entry name" value="Fer2_4"/>
    <property type="match status" value="1"/>
</dbReference>
<evidence type="ECO:0000256" key="6">
    <source>
        <dbReference type="ARBA" id="ARBA00023004"/>
    </source>
</evidence>
<reference evidence="11" key="1">
    <citation type="journal article" date="2020" name="mSystems">
        <title>Genome- and Community-Level Interaction Insights into Carbon Utilization and Element Cycling Functions of Hydrothermarchaeota in Hydrothermal Sediment.</title>
        <authorList>
            <person name="Zhou Z."/>
            <person name="Liu Y."/>
            <person name="Xu W."/>
            <person name="Pan J."/>
            <person name="Luo Z.H."/>
            <person name="Li M."/>
        </authorList>
    </citation>
    <scope>NUCLEOTIDE SEQUENCE [LARGE SCALE GENOMIC DNA]</scope>
    <source>
        <strain evidence="11">SpSt-8</strain>
    </source>
</reference>
<name>A0A7C3SMT0_THEPE</name>
<evidence type="ECO:0000259" key="10">
    <source>
        <dbReference type="PROSITE" id="PS51918"/>
    </source>
</evidence>
<keyword evidence="4" id="KW-0479">Metal-binding</keyword>
<dbReference type="Gene3D" id="3.20.20.70">
    <property type="entry name" value="Aldolase class I"/>
    <property type="match status" value="1"/>
</dbReference>
<dbReference type="InterPro" id="IPR017896">
    <property type="entry name" value="4Fe4S_Fe-S-bd"/>
</dbReference>
<dbReference type="GO" id="GO:0016491">
    <property type="term" value="F:oxidoreductase activity"/>
    <property type="evidence" value="ECO:0007669"/>
    <property type="project" value="UniProtKB-KW"/>
</dbReference>
<keyword evidence="3" id="KW-0949">S-adenosyl-L-methionine</keyword>
<dbReference type="GO" id="GO:0046872">
    <property type="term" value="F:metal ion binding"/>
    <property type="evidence" value="ECO:0007669"/>
    <property type="project" value="UniProtKB-KW"/>
</dbReference>
<dbReference type="PANTHER" id="PTHR30352:SF13">
    <property type="entry name" value="GLYCYL-RADICAL ENZYME ACTIVATING ENZYME YJJW-RELATED"/>
    <property type="match status" value="1"/>
</dbReference>
<evidence type="ECO:0000259" key="9">
    <source>
        <dbReference type="PROSITE" id="PS51379"/>
    </source>
</evidence>